<accession>A0A8D8YEQ9</accession>
<name>A0A8D8YEQ9_9HEMI</name>
<dbReference type="AlphaFoldDB" id="A0A8D8YEQ9"/>
<reference evidence="2" key="1">
    <citation type="submission" date="2021-05" db="EMBL/GenBank/DDBJ databases">
        <authorList>
            <person name="Alioto T."/>
            <person name="Alioto T."/>
            <person name="Gomez Garrido J."/>
        </authorList>
    </citation>
    <scope>NUCLEOTIDE SEQUENCE</scope>
</reference>
<evidence type="ECO:0000313" key="2">
    <source>
        <dbReference type="EMBL" id="CAG6727194.1"/>
    </source>
</evidence>
<feature type="compositionally biased region" description="Polar residues" evidence="1">
    <location>
        <begin position="1"/>
        <end position="10"/>
    </location>
</feature>
<evidence type="ECO:0000256" key="1">
    <source>
        <dbReference type="SAM" id="MobiDB-lite"/>
    </source>
</evidence>
<proteinExistence type="predicted"/>
<protein>
    <submittedName>
        <fullName evidence="2">Uncharacterized protein</fullName>
    </submittedName>
</protein>
<dbReference type="EMBL" id="HBUF01373342">
    <property type="protein sequence ID" value="CAG6727194.1"/>
    <property type="molecule type" value="Transcribed_RNA"/>
</dbReference>
<sequence>MPPFRNTKSYRNQKHKRDSSGKTNEIIFRSRKSSTQYSDRYSDSISNIVRKENPENENPIQQNFWNAQISNLSYIVFRSLRNLPIVMRKVSNIEMDSYKDQKRNFIFCVGINCMVKTKVMVL</sequence>
<organism evidence="2">
    <name type="scientific">Cacopsylla melanoneura</name>
    <dbReference type="NCBI Taxonomy" id="428564"/>
    <lineage>
        <taxon>Eukaryota</taxon>
        <taxon>Metazoa</taxon>
        <taxon>Ecdysozoa</taxon>
        <taxon>Arthropoda</taxon>
        <taxon>Hexapoda</taxon>
        <taxon>Insecta</taxon>
        <taxon>Pterygota</taxon>
        <taxon>Neoptera</taxon>
        <taxon>Paraneoptera</taxon>
        <taxon>Hemiptera</taxon>
        <taxon>Sternorrhyncha</taxon>
        <taxon>Psylloidea</taxon>
        <taxon>Psyllidae</taxon>
        <taxon>Psyllinae</taxon>
        <taxon>Cacopsylla</taxon>
    </lineage>
</organism>
<feature type="region of interest" description="Disordered" evidence="1">
    <location>
        <begin position="1"/>
        <end position="35"/>
    </location>
</feature>